<dbReference type="GO" id="GO:0005886">
    <property type="term" value="C:plasma membrane"/>
    <property type="evidence" value="ECO:0007669"/>
    <property type="project" value="TreeGrafter"/>
</dbReference>
<evidence type="ECO:0000256" key="5">
    <source>
        <dbReference type="PIRNR" id="PIRNR038471"/>
    </source>
</evidence>
<dbReference type="EMBL" id="JACOOR010000005">
    <property type="protein sequence ID" value="MBC5660213.1"/>
    <property type="molecule type" value="Genomic_DNA"/>
</dbReference>
<keyword evidence="3 5" id="KW-0133">Cell shape</keyword>
<name>A0A923LCV2_9FIRM</name>
<evidence type="ECO:0000256" key="1">
    <source>
        <dbReference type="ARBA" id="ARBA00009369"/>
    </source>
</evidence>
<dbReference type="InterPro" id="IPR055342">
    <property type="entry name" value="MreC_beta-barrel_core"/>
</dbReference>
<dbReference type="RefSeq" id="WP_186873647.1">
    <property type="nucleotide sequence ID" value="NZ_JACOOR010000005.1"/>
</dbReference>
<keyword evidence="6" id="KW-0175">Coiled coil</keyword>
<evidence type="ECO:0000313" key="9">
    <source>
        <dbReference type="Proteomes" id="UP000649345"/>
    </source>
</evidence>
<comment type="function">
    <text evidence="5">Involved in formation and maintenance of cell shape.</text>
</comment>
<comment type="similarity">
    <text evidence="1 5">Belongs to the MreC family.</text>
</comment>
<dbReference type="InterPro" id="IPR042177">
    <property type="entry name" value="Cell/Rod_1"/>
</dbReference>
<dbReference type="PANTHER" id="PTHR34138">
    <property type="entry name" value="CELL SHAPE-DETERMINING PROTEIN MREC"/>
    <property type="match status" value="1"/>
</dbReference>
<evidence type="ECO:0000256" key="3">
    <source>
        <dbReference type="ARBA" id="ARBA00022960"/>
    </source>
</evidence>
<reference evidence="8" key="1">
    <citation type="submission" date="2020-08" db="EMBL/GenBank/DDBJ databases">
        <title>Genome public.</title>
        <authorList>
            <person name="Liu C."/>
            <person name="Sun Q."/>
        </authorList>
    </citation>
    <scope>NUCLEOTIDE SEQUENCE</scope>
    <source>
        <strain evidence="8">NSJ-68</strain>
    </source>
</reference>
<sequence>MKKRNRFSVPSKYIFAALVLLCIGTMFASYSTGFAGKTLSRICGYVFVPFEKGINQVGGWARSKKDTLDDLAETQAKNQELQAQVDELTLENSRLMQNQYRLQELEELYALDQTYGEYNKVAANIIASDAGNWFNTFVIDKGTADGVDVDMNVIAGSGLVGIVTKAGSNWAQVRSIIDDMSNVSAQVLSTSDLCFVKGDLQLIDQGMIQLYQLQDTEGRASIGDTVVTSHVSEKYHSGLLIGYINELSLDANNLTRSGTLTPAVDFEHLHSVLVITDLKQNGAEQEEE</sequence>
<evidence type="ECO:0000259" key="7">
    <source>
        <dbReference type="Pfam" id="PF04085"/>
    </source>
</evidence>
<dbReference type="Pfam" id="PF04085">
    <property type="entry name" value="MreC"/>
    <property type="match status" value="1"/>
</dbReference>
<dbReference type="Gene3D" id="2.40.10.350">
    <property type="entry name" value="Rod shape-determining protein MreC, domain 2"/>
    <property type="match status" value="1"/>
</dbReference>
<gene>
    <name evidence="8" type="primary">mreC</name>
    <name evidence="8" type="ORF">H8S44_10560</name>
</gene>
<dbReference type="AlphaFoldDB" id="A0A923LCV2"/>
<dbReference type="PIRSF" id="PIRSF038471">
    <property type="entry name" value="MreC"/>
    <property type="match status" value="1"/>
</dbReference>
<keyword evidence="9" id="KW-1185">Reference proteome</keyword>
<dbReference type="InterPro" id="IPR007221">
    <property type="entry name" value="MreC"/>
</dbReference>
<dbReference type="GO" id="GO:0008360">
    <property type="term" value="P:regulation of cell shape"/>
    <property type="evidence" value="ECO:0007669"/>
    <property type="project" value="UniProtKB-KW"/>
</dbReference>
<feature type="coiled-coil region" evidence="6">
    <location>
        <begin position="64"/>
        <end position="98"/>
    </location>
</feature>
<evidence type="ECO:0000256" key="6">
    <source>
        <dbReference type="SAM" id="Coils"/>
    </source>
</evidence>
<protein>
    <recommendedName>
        <fullName evidence="2 5">Cell shape-determining protein MreC</fullName>
    </recommendedName>
    <alternativeName>
        <fullName evidence="4 5">Cell shape protein MreC</fullName>
    </alternativeName>
</protein>
<dbReference type="Proteomes" id="UP000649345">
    <property type="component" value="Unassembled WGS sequence"/>
</dbReference>
<evidence type="ECO:0000313" key="8">
    <source>
        <dbReference type="EMBL" id="MBC5660213.1"/>
    </source>
</evidence>
<feature type="domain" description="Rod shape-determining protein MreC beta-barrel core" evidence="7">
    <location>
        <begin position="125"/>
        <end position="275"/>
    </location>
</feature>
<dbReference type="Gene3D" id="2.40.10.340">
    <property type="entry name" value="Rod shape-determining protein MreC, domain 1"/>
    <property type="match status" value="1"/>
</dbReference>
<dbReference type="PANTHER" id="PTHR34138:SF1">
    <property type="entry name" value="CELL SHAPE-DETERMINING PROTEIN MREC"/>
    <property type="match status" value="1"/>
</dbReference>
<comment type="caution">
    <text evidence="8">The sequence shown here is derived from an EMBL/GenBank/DDBJ whole genome shotgun (WGS) entry which is preliminary data.</text>
</comment>
<evidence type="ECO:0000256" key="4">
    <source>
        <dbReference type="ARBA" id="ARBA00032089"/>
    </source>
</evidence>
<organism evidence="8 9">
    <name type="scientific">Anaerosacchariphilus hominis</name>
    <dbReference type="NCBI Taxonomy" id="2763017"/>
    <lineage>
        <taxon>Bacteria</taxon>
        <taxon>Bacillati</taxon>
        <taxon>Bacillota</taxon>
        <taxon>Clostridia</taxon>
        <taxon>Lachnospirales</taxon>
        <taxon>Lachnospiraceae</taxon>
        <taxon>Anaerosacchariphilus</taxon>
    </lineage>
</organism>
<evidence type="ECO:0000256" key="2">
    <source>
        <dbReference type="ARBA" id="ARBA00013855"/>
    </source>
</evidence>
<accession>A0A923LCV2</accession>
<dbReference type="NCBIfam" id="TIGR00219">
    <property type="entry name" value="mreC"/>
    <property type="match status" value="1"/>
</dbReference>
<proteinExistence type="inferred from homology"/>
<dbReference type="InterPro" id="IPR042175">
    <property type="entry name" value="Cell/Rod_MreC_2"/>
</dbReference>